<feature type="domain" description="Bromo" evidence="13">
    <location>
        <begin position="1084"/>
        <end position="1134"/>
    </location>
</feature>
<evidence type="ECO:0000256" key="8">
    <source>
        <dbReference type="ARBA" id="ARBA00026112"/>
    </source>
</evidence>
<dbReference type="GO" id="GO:0005634">
    <property type="term" value="C:nucleus"/>
    <property type="evidence" value="ECO:0007669"/>
    <property type="project" value="TreeGrafter"/>
</dbReference>
<dbReference type="GO" id="GO:0030148">
    <property type="term" value="P:sphingolipid biosynthetic process"/>
    <property type="evidence" value="ECO:0007669"/>
    <property type="project" value="InterPro"/>
</dbReference>
<dbReference type="CDD" id="cd00200">
    <property type="entry name" value="WD40"/>
    <property type="match status" value="1"/>
</dbReference>
<feature type="compositionally biased region" description="Acidic residues" evidence="11">
    <location>
        <begin position="658"/>
        <end position="674"/>
    </location>
</feature>
<dbReference type="PANTHER" id="PTHR16266">
    <property type="entry name" value="WD REPEAT DOMAIN 9"/>
    <property type="match status" value="1"/>
</dbReference>
<evidence type="ECO:0000256" key="2">
    <source>
        <dbReference type="ARBA" id="ARBA00004760"/>
    </source>
</evidence>
<dbReference type="GO" id="GO:0008360">
    <property type="term" value="P:regulation of cell shape"/>
    <property type="evidence" value="ECO:0007669"/>
    <property type="project" value="TreeGrafter"/>
</dbReference>
<dbReference type="InterPro" id="IPR052060">
    <property type="entry name" value="Bromo_WD_repeat"/>
</dbReference>
<dbReference type="Gene3D" id="3.40.50.720">
    <property type="entry name" value="NAD(P)-binding Rossmann-like Domain"/>
    <property type="match status" value="1"/>
</dbReference>
<feature type="compositionally biased region" description="Basic residues" evidence="11">
    <location>
        <begin position="772"/>
        <end position="783"/>
    </location>
</feature>
<feature type="transmembrane region" description="Helical" evidence="12">
    <location>
        <begin position="1652"/>
        <end position="1676"/>
    </location>
</feature>
<keyword evidence="12" id="KW-1133">Transmembrane helix</keyword>
<dbReference type="Gene3D" id="2.130.10.10">
    <property type="entry name" value="YVTN repeat-like/Quinoprotein amine dehydrogenase"/>
    <property type="match status" value="2"/>
</dbReference>
<reference evidence="14 15" key="1">
    <citation type="journal article" date="2024" name="Nat. Commun.">
        <title>Phylogenomics reveals the evolutionary origins of lichenization in chlorophyte algae.</title>
        <authorList>
            <person name="Puginier C."/>
            <person name="Libourel C."/>
            <person name="Otte J."/>
            <person name="Skaloud P."/>
            <person name="Haon M."/>
            <person name="Grisel S."/>
            <person name="Petersen M."/>
            <person name="Berrin J.G."/>
            <person name="Delaux P.M."/>
            <person name="Dal Grande F."/>
            <person name="Keller J."/>
        </authorList>
    </citation>
    <scope>NUCLEOTIDE SEQUENCE [LARGE SCALE GENOMIC DNA]</scope>
    <source>
        <strain evidence="14 15">SAG 2036</strain>
    </source>
</reference>
<sequence>MQSSQVQPQEAYFLILQFLAAGPCHEALGVLEREAARRGLLPSRLDIHGNAHQLSHEQLARRFAHIPQDALPSLLGQVLVLKQASSNVGNAGITSLLHQGPFAVLPSATAPAPQQLERSRPAAWVQPRHEGAPAASLLALRCIGASTCARSPSTLLSTGRLAAHMQHQRTVRGHRGAIYCTLFALEGRLLITGADDRLVKIWEVETALLATVCRGHEAEITDLALSCDARMFASSSNDNTIRCWSLQDDARGDPVDEPGTSHAEEPVEASLQPAPLGIMGIATGSKDGTLRVWRRPKRRGVQSALWQQSLVLACSPEEAAEAVKAARRQRRPPPPPWVHQLAWSAKSQCVLATVADNSVRVWDAYSGRLMQRLAGHSRAVHTLEAHPWNSSLALSGSYDGNLIVWDLAAGRQVACFATRATKPGYGTWADAIELVDGHWTVDGLGVVVTDVAGQWHTYGMGPAELTQRSKYDQFLASENHPLMRDAAGNVLDLETQLMPHVRWPGEELVDYAGQPYSEPYQTLFWAGHLGDLTVEQAQDPGDGSGAPNLGVPQAVVSCPPVLAAAAWRVQEIGGDAAAIQRAVHQASERNMAADREALEAMARSSRRQAGIADEDDDSAAHADDSAQPQRGGQAQRSSRGVRARGGVATRSRRRAMGGDEESEGTSDSDSDSVELSDSPEPMGGASLPSDRAERIARREKLREEQEAARSRSMRRRAARNQARPNKQGRDQDRGMELRKRPRLAAFDSEEDELSSGESEDEDMEEGEEGMRRSSRRAAKRARRRLERMHDSYYSGTAMPGRGQQARKHSAYAWLQGPEQRSVLPWPIPGVYTPQQGDHVVYLTQGHKEYLQSTNDKRMGPWQSLVSTAAETRGQRMRLIEPAKLTKLAYAIANDGTTNTVARATLTLADESSPLYGRSFEVEIPSPGSGYAEFVVLRSRFEAAAARTWSVGDCCQVYYGGKPSLADIVKDHAESAQAPGPSHAAQPESVWTRGDLWERFGVAWREGSVKPEGQEDVQNPWEMYDVGATPDDLRAESSGVQDDIIARCLEAIGHLEGRPRYSDFAQTPGPSQRFLPESGGGRLYYNAMVPLPLSLANIAERLEVGWYRQTEAIEHDAHLMAVNAALFHGRNSDFAADATALARKISAAVHNEPVDESSDEEDGDQTGQGADDVMENDVTDDDVRHASQGADHDWGRVTKRPRSHRSQRASSTSMRAAAAAGGGTDTHASAPATRADSPLVGAPQRQSRLGRTTLHPAARAANGDASDEEGNVHRLNGQGPSRGSARLRSRPQGNGWSGRADRSQIDQDGDEGLRRSTRPRTTPATYSDSLTDAYLLEAAEDLPPAAPAHAYATRRSSRAAAGMPAHSVEPAQAASRGLVLALYLLSGMFWRKKLDLRGKHVLITGGSSGIGLAIAEQLSKLGAQVTIFARSQSKLNAAHKQIEAASRGPRAQSFPVDVTNPQQIEAAVKQAEAKFGPVDVLVTCAGAAHPGRFLEQEVDTFQQDMQLNYFGTLHTLKIVLPGMVQRHSGHVLMLTSVCAAIGFAGYSTYAPTKFALRGLADTLRNELAGSGVQFHVAYPMDTETPGYAEENRTKPPECHAISRISGDGNVFTPQQAAASIIKGLRKGAYNISTPDFGSNLLISGTMSSLTPRMFPLVVELLLAPFAILGSAIFRYMIDREVIKLRQQGLIGNS</sequence>
<dbReference type="GO" id="GO:0007010">
    <property type="term" value="P:cytoskeleton organization"/>
    <property type="evidence" value="ECO:0007669"/>
    <property type="project" value="TreeGrafter"/>
</dbReference>
<dbReference type="SUPFAM" id="SSF50978">
    <property type="entry name" value="WD40 repeat-like"/>
    <property type="match status" value="1"/>
</dbReference>
<dbReference type="GO" id="GO:0047560">
    <property type="term" value="F:3-dehydrosphinganine reductase activity"/>
    <property type="evidence" value="ECO:0007669"/>
    <property type="project" value="UniProtKB-EC"/>
</dbReference>
<feature type="compositionally biased region" description="Basic and acidic residues" evidence="11">
    <location>
        <begin position="1180"/>
        <end position="1195"/>
    </location>
</feature>
<dbReference type="PROSITE" id="PS50014">
    <property type="entry name" value="BROMODOMAIN_2"/>
    <property type="match status" value="1"/>
</dbReference>
<dbReference type="Pfam" id="PF25437">
    <property type="entry name" value="BRWD1_N"/>
    <property type="match status" value="1"/>
</dbReference>
<dbReference type="SMART" id="SM00822">
    <property type="entry name" value="PKS_KR"/>
    <property type="match status" value="1"/>
</dbReference>
<evidence type="ECO:0000256" key="7">
    <source>
        <dbReference type="ARBA" id="ARBA00023117"/>
    </source>
</evidence>
<keyword evidence="6" id="KW-0746">Sphingolipid metabolism</keyword>
<feature type="region of interest" description="Disordered" evidence="11">
    <location>
        <begin position="1149"/>
        <end position="1327"/>
    </location>
</feature>
<dbReference type="PANTHER" id="PTHR16266:SF17">
    <property type="entry name" value="BRWD3"/>
    <property type="match status" value="1"/>
</dbReference>
<feature type="compositionally biased region" description="Basic residues" evidence="11">
    <location>
        <begin position="1196"/>
        <end position="1206"/>
    </location>
</feature>
<feature type="compositionally biased region" description="Low complexity" evidence="11">
    <location>
        <begin position="636"/>
        <end position="649"/>
    </location>
</feature>
<evidence type="ECO:0000256" key="5">
    <source>
        <dbReference type="ARBA" id="ARBA00022737"/>
    </source>
</evidence>
<dbReference type="FunFam" id="3.40.50.720:FF:000468">
    <property type="entry name" value="Short-chain dehydrogenase, putative"/>
    <property type="match status" value="1"/>
</dbReference>
<dbReference type="GO" id="GO:0016020">
    <property type="term" value="C:membrane"/>
    <property type="evidence" value="ECO:0007669"/>
    <property type="project" value="GOC"/>
</dbReference>
<keyword evidence="12" id="KW-0472">Membrane</keyword>
<evidence type="ECO:0000256" key="11">
    <source>
        <dbReference type="SAM" id="MobiDB-lite"/>
    </source>
</evidence>
<keyword evidence="15" id="KW-1185">Reference proteome</keyword>
<dbReference type="EC" id="1.1.1.102" evidence="8"/>
<dbReference type="Gene3D" id="1.20.920.10">
    <property type="entry name" value="Bromodomain-like"/>
    <property type="match status" value="1"/>
</dbReference>
<protein>
    <recommendedName>
        <fullName evidence="8">3-dehydrosphinganine reductase</fullName>
        <ecNumber evidence="8">1.1.1.102</ecNumber>
    </recommendedName>
</protein>
<evidence type="ECO:0000256" key="12">
    <source>
        <dbReference type="SAM" id="Phobius"/>
    </source>
</evidence>
<evidence type="ECO:0000256" key="6">
    <source>
        <dbReference type="ARBA" id="ARBA00022919"/>
    </source>
</evidence>
<feature type="repeat" description="WD" evidence="10">
    <location>
        <begin position="373"/>
        <end position="415"/>
    </location>
</feature>
<feature type="repeat" description="WD" evidence="10">
    <location>
        <begin position="281"/>
        <end position="303"/>
    </location>
</feature>
<dbReference type="GO" id="GO:0006666">
    <property type="term" value="P:3-keto-sphinganine metabolic process"/>
    <property type="evidence" value="ECO:0007669"/>
    <property type="project" value="InterPro"/>
</dbReference>
<dbReference type="PRINTS" id="PR00081">
    <property type="entry name" value="GDHRDH"/>
</dbReference>
<evidence type="ECO:0000256" key="4">
    <source>
        <dbReference type="ARBA" id="ARBA00022574"/>
    </source>
</evidence>
<dbReference type="PROSITE" id="PS00678">
    <property type="entry name" value="WD_REPEATS_1"/>
    <property type="match status" value="2"/>
</dbReference>
<keyword evidence="4 10" id="KW-0853">WD repeat</keyword>
<feature type="compositionally biased region" description="Basic and acidic residues" evidence="11">
    <location>
        <begin position="727"/>
        <end position="738"/>
    </location>
</feature>
<accession>A0AAW1PXA9</accession>
<dbReference type="InterPro" id="IPR057451">
    <property type="entry name" value="BRWD/PHIP_AD"/>
</dbReference>
<dbReference type="Pfam" id="PF00106">
    <property type="entry name" value="adh_short"/>
    <property type="match status" value="1"/>
</dbReference>
<organism evidence="14 15">
    <name type="scientific">Symbiochloris irregularis</name>
    <dbReference type="NCBI Taxonomy" id="706552"/>
    <lineage>
        <taxon>Eukaryota</taxon>
        <taxon>Viridiplantae</taxon>
        <taxon>Chlorophyta</taxon>
        <taxon>core chlorophytes</taxon>
        <taxon>Trebouxiophyceae</taxon>
        <taxon>Trebouxiales</taxon>
        <taxon>Trebouxiaceae</taxon>
        <taxon>Symbiochloris</taxon>
    </lineage>
</organism>
<dbReference type="InterPro" id="IPR002347">
    <property type="entry name" value="SDR_fam"/>
</dbReference>
<keyword evidence="7 9" id="KW-0103">Bromodomain</keyword>
<dbReference type="SUPFAM" id="SSF47370">
    <property type="entry name" value="Bromodomain"/>
    <property type="match status" value="1"/>
</dbReference>
<dbReference type="GO" id="GO:0006357">
    <property type="term" value="P:regulation of transcription by RNA polymerase II"/>
    <property type="evidence" value="ECO:0007669"/>
    <property type="project" value="TreeGrafter"/>
</dbReference>
<gene>
    <name evidence="14" type="ORF">WJX73_002893</name>
</gene>
<comment type="caution">
    <text evidence="14">The sequence shown here is derived from an EMBL/GenBank/DDBJ whole genome shotgun (WGS) entry which is preliminary data.</text>
</comment>
<dbReference type="EMBL" id="JALJOQ010000006">
    <property type="protein sequence ID" value="KAK9812474.1"/>
    <property type="molecule type" value="Genomic_DNA"/>
</dbReference>
<dbReference type="InterPro" id="IPR019775">
    <property type="entry name" value="WD40_repeat_CS"/>
</dbReference>
<feature type="repeat" description="WD" evidence="10">
    <location>
        <begin position="171"/>
        <end position="212"/>
    </location>
</feature>
<dbReference type="Pfam" id="PF00439">
    <property type="entry name" value="Bromodomain"/>
    <property type="match status" value="1"/>
</dbReference>
<evidence type="ECO:0000259" key="13">
    <source>
        <dbReference type="PROSITE" id="PS50014"/>
    </source>
</evidence>
<feature type="compositionally biased region" description="Acidic residues" evidence="11">
    <location>
        <begin position="1153"/>
        <end position="1163"/>
    </location>
</feature>
<feature type="compositionally biased region" description="Basic and acidic residues" evidence="11">
    <location>
        <begin position="690"/>
        <end position="709"/>
    </location>
</feature>
<name>A0AAW1PXA9_9CHLO</name>
<feature type="repeat" description="WD" evidence="10">
    <location>
        <begin position="213"/>
        <end position="247"/>
    </location>
</feature>
<dbReference type="InterPro" id="IPR001487">
    <property type="entry name" value="Bromodomain"/>
</dbReference>
<dbReference type="Pfam" id="PF25313">
    <property type="entry name" value="BRWD_AD"/>
    <property type="match status" value="1"/>
</dbReference>
<keyword evidence="12" id="KW-0812">Transmembrane</keyword>
<comment type="subcellular location">
    <subcellularLocation>
        <location evidence="1">Endoplasmic reticulum</location>
    </subcellularLocation>
</comment>
<keyword evidence="6" id="KW-0443">Lipid metabolism</keyword>
<dbReference type="Proteomes" id="UP001465755">
    <property type="component" value="Unassembled WGS sequence"/>
</dbReference>
<dbReference type="InterPro" id="IPR036322">
    <property type="entry name" value="WD40_repeat_dom_sf"/>
</dbReference>
<dbReference type="GO" id="GO:0005783">
    <property type="term" value="C:endoplasmic reticulum"/>
    <property type="evidence" value="ECO:0007669"/>
    <property type="project" value="UniProtKB-SubCell"/>
</dbReference>
<evidence type="ECO:0000256" key="1">
    <source>
        <dbReference type="ARBA" id="ARBA00004240"/>
    </source>
</evidence>
<evidence type="ECO:0000256" key="10">
    <source>
        <dbReference type="PROSITE-ProRule" id="PRU00221"/>
    </source>
</evidence>
<feature type="compositionally biased region" description="Low complexity" evidence="11">
    <location>
        <begin position="1207"/>
        <end position="1229"/>
    </location>
</feature>
<dbReference type="SMART" id="SM00320">
    <property type="entry name" value="WD40"/>
    <property type="match status" value="5"/>
</dbReference>
<dbReference type="PROSITE" id="PS50294">
    <property type="entry name" value="WD_REPEATS_REGION"/>
    <property type="match status" value="3"/>
</dbReference>
<dbReference type="InterPro" id="IPR015943">
    <property type="entry name" value="WD40/YVTN_repeat-like_dom_sf"/>
</dbReference>
<evidence type="ECO:0000313" key="14">
    <source>
        <dbReference type="EMBL" id="KAK9812474.1"/>
    </source>
</evidence>
<dbReference type="Pfam" id="PF00400">
    <property type="entry name" value="WD40"/>
    <property type="match status" value="4"/>
</dbReference>
<dbReference type="InterPro" id="IPR036291">
    <property type="entry name" value="NAD(P)-bd_dom_sf"/>
</dbReference>
<feature type="region of interest" description="Disordered" evidence="11">
    <location>
        <begin position="249"/>
        <end position="268"/>
    </location>
</feature>
<proteinExistence type="predicted"/>
<dbReference type="CDD" id="cd08939">
    <property type="entry name" value="KDSR-like_SDR_c"/>
    <property type="match status" value="1"/>
</dbReference>
<evidence type="ECO:0000256" key="9">
    <source>
        <dbReference type="PROSITE-ProRule" id="PRU00035"/>
    </source>
</evidence>
<evidence type="ECO:0000256" key="3">
    <source>
        <dbReference type="ARBA" id="ARBA00004991"/>
    </source>
</evidence>
<dbReference type="InterPro" id="IPR045022">
    <property type="entry name" value="KDSR-like"/>
</dbReference>
<feature type="repeat" description="WD" evidence="10">
    <location>
        <begin position="338"/>
        <end position="372"/>
    </location>
</feature>
<dbReference type="InterPro" id="IPR057452">
    <property type="entry name" value="BRWD/PHIP_N"/>
</dbReference>
<dbReference type="PROSITE" id="PS50082">
    <property type="entry name" value="WD_REPEATS_2"/>
    <property type="match status" value="5"/>
</dbReference>
<comment type="pathway">
    <text evidence="2">Lipid metabolism; sphingolipid metabolism.</text>
</comment>
<comment type="pathway">
    <text evidence="3">Sphingolipid metabolism.</text>
</comment>
<dbReference type="InterPro" id="IPR001680">
    <property type="entry name" value="WD40_rpt"/>
</dbReference>
<evidence type="ECO:0000313" key="15">
    <source>
        <dbReference type="Proteomes" id="UP001465755"/>
    </source>
</evidence>
<dbReference type="InterPro" id="IPR057326">
    <property type="entry name" value="KR_dom"/>
</dbReference>
<feature type="region of interest" description="Disordered" evidence="11">
    <location>
        <begin position="599"/>
        <end position="783"/>
    </location>
</feature>
<dbReference type="InterPro" id="IPR036427">
    <property type="entry name" value="Bromodomain-like_sf"/>
</dbReference>
<keyword evidence="5" id="KW-0677">Repeat</keyword>
<feature type="compositionally biased region" description="Acidic residues" evidence="11">
    <location>
        <begin position="747"/>
        <end position="767"/>
    </location>
</feature>
<dbReference type="SUPFAM" id="SSF51735">
    <property type="entry name" value="NAD(P)-binding Rossmann-fold domains"/>
    <property type="match status" value="1"/>
</dbReference>